<name>A0A6G7VDJ5_9GAMM</name>
<reference evidence="3" key="1">
    <citation type="submission" date="2020-01" db="EMBL/GenBank/DDBJ databases">
        <title>Caldichromatium gen. nov., sp. nov., a thermophilic purple sulfur bacterium member of the family Chromatiaceae isolated from Nakabusa hot spring, Japan.</title>
        <authorList>
            <person name="Saini M.K."/>
            <person name="Hanada S."/>
            <person name="Tank M."/>
        </authorList>
    </citation>
    <scope>NUCLEOTIDE SEQUENCE [LARGE SCALE GENOMIC DNA]</scope>
    <source>
        <strain evidence="3">No.7</strain>
    </source>
</reference>
<keyword evidence="1" id="KW-1133">Transmembrane helix</keyword>
<keyword evidence="3" id="KW-1185">Reference proteome</keyword>
<dbReference type="InterPro" id="IPR007313">
    <property type="entry name" value="FxsA"/>
</dbReference>
<feature type="transmembrane region" description="Helical" evidence="1">
    <location>
        <begin position="74"/>
        <end position="99"/>
    </location>
</feature>
<evidence type="ECO:0000256" key="1">
    <source>
        <dbReference type="SAM" id="Phobius"/>
    </source>
</evidence>
<dbReference type="RefSeq" id="WP_166270855.1">
    <property type="nucleotide sequence ID" value="NZ_CP048029.1"/>
</dbReference>
<feature type="transmembrane region" description="Helical" evidence="1">
    <location>
        <begin position="25"/>
        <end position="45"/>
    </location>
</feature>
<dbReference type="EMBL" id="CP048029">
    <property type="protein sequence ID" value="QIK38091.1"/>
    <property type="molecule type" value="Genomic_DNA"/>
</dbReference>
<dbReference type="AlphaFoldDB" id="A0A6G7VDJ5"/>
<dbReference type="Pfam" id="PF04186">
    <property type="entry name" value="FxsA"/>
    <property type="match status" value="1"/>
</dbReference>
<dbReference type="NCBIfam" id="NF008528">
    <property type="entry name" value="PRK11463.1-2"/>
    <property type="match status" value="1"/>
</dbReference>
<dbReference type="GO" id="GO:0016020">
    <property type="term" value="C:membrane"/>
    <property type="evidence" value="ECO:0007669"/>
    <property type="project" value="InterPro"/>
</dbReference>
<dbReference type="Proteomes" id="UP000502699">
    <property type="component" value="Chromosome"/>
</dbReference>
<organism evidence="2 3">
    <name type="scientific">Caldichromatium japonicum</name>
    <dbReference type="NCBI Taxonomy" id="2699430"/>
    <lineage>
        <taxon>Bacteria</taxon>
        <taxon>Pseudomonadati</taxon>
        <taxon>Pseudomonadota</taxon>
        <taxon>Gammaproteobacteria</taxon>
        <taxon>Chromatiales</taxon>
        <taxon>Chromatiaceae</taxon>
        <taxon>Caldichromatium</taxon>
    </lineage>
</organism>
<gene>
    <name evidence="2" type="ORF">GWK36_08950</name>
</gene>
<keyword evidence="1" id="KW-0472">Membrane</keyword>
<dbReference type="PANTHER" id="PTHR35335:SF1">
    <property type="entry name" value="UPF0716 PROTEIN FXSA"/>
    <property type="match status" value="1"/>
</dbReference>
<dbReference type="KEGG" id="cjap:GWK36_08950"/>
<sequence length="136" mass="14831">MPLLWLLIVLPLVELFVLIQVGARIGAFATIVLSLFTAALGVWLVQQQGFGILMRLQAACAEGELPALELIDGALLLIAGLCLLVPGFLTDGLGLVLLIPPFRRWLTGHVIQIYPGVRPPQRSGPRVIEGEFRRED</sequence>
<proteinExistence type="predicted"/>
<keyword evidence="1" id="KW-0812">Transmembrane</keyword>
<dbReference type="PANTHER" id="PTHR35335">
    <property type="entry name" value="UPF0716 PROTEIN FXSA"/>
    <property type="match status" value="1"/>
</dbReference>
<protein>
    <submittedName>
        <fullName evidence="2">FxsA family protein</fullName>
    </submittedName>
</protein>
<evidence type="ECO:0000313" key="2">
    <source>
        <dbReference type="EMBL" id="QIK38091.1"/>
    </source>
</evidence>
<evidence type="ECO:0000313" key="3">
    <source>
        <dbReference type="Proteomes" id="UP000502699"/>
    </source>
</evidence>
<accession>A0A6G7VDJ5</accession>